<feature type="transmembrane region" description="Helical" evidence="17">
    <location>
        <begin position="59"/>
        <end position="77"/>
    </location>
</feature>
<sequence>MMKSHLTLLTTFFVGLSGTSINQTHLMLVLLCIESMTLSLFMGISLLTLNTPHTTPTSIIVLTINACEASIGLTLLVTSSSKNTNDLTNNLNLLKC</sequence>
<geneLocation type="mitochondrion" evidence="18"/>
<evidence type="ECO:0000256" key="11">
    <source>
        <dbReference type="ARBA" id="ARBA00023027"/>
    </source>
</evidence>
<keyword evidence="11 17" id="KW-0520">NAD</keyword>
<gene>
    <name evidence="18" type="primary">ND4L</name>
</gene>
<dbReference type="InterPro" id="IPR001133">
    <property type="entry name" value="NADH_UbQ_OxRdtase_chain4L/K"/>
</dbReference>
<keyword evidence="5 17" id="KW-0813">Transport</keyword>
<keyword evidence="10 17" id="KW-1133">Transmembrane helix</keyword>
<keyword evidence="8 17" id="KW-1278">Translocase</keyword>
<feature type="transmembrane region" description="Helical" evidence="17">
    <location>
        <begin position="28"/>
        <end position="47"/>
    </location>
</feature>
<accession>A6P3A2</accession>
<dbReference type="GO" id="GO:0005743">
    <property type="term" value="C:mitochondrial inner membrane"/>
    <property type="evidence" value="ECO:0007669"/>
    <property type="project" value="UniProtKB-SubCell"/>
</dbReference>
<dbReference type="PANTHER" id="PTHR11434:SF0">
    <property type="entry name" value="NADH-UBIQUINONE OXIDOREDUCTASE CHAIN 4L"/>
    <property type="match status" value="1"/>
</dbReference>
<protein>
    <recommendedName>
        <fullName evidence="4 17">NADH-ubiquinone oxidoreductase chain 4L</fullName>
        <ecNumber evidence="3 17">7.1.1.2</ecNumber>
    </recommendedName>
</protein>
<dbReference type="Pfam" id="PF00420">
    <property type="entry name" value="Oxidored_q2"/>
    <property type="match status" value="1"/>
</dbReference>
<dbReference type="Gene3D" id="1.10.287.3510">
    <property type="match status" value="1"/>
</dbReference>
<comment type="function">
    <text evidence="15">Core subunit of the mitochondrial membrane respiratory chain NADH dehydrogenase (Complex I) which catalyzes electron transfer from NADH through the respiratory chain, using ubiquinone as an electron acceptor. Part of the enzyme membrane arm which is embedded in the lipid bilayer and involved in proton translocation.</text>
</comment>
<dbReference type="EMBL" id="AB183287">
    <property type="protein sequence ID" value="BAF69012.1"/>
    <property type="molecule type" value="Genomic_DNA"/>
</dbReference>
<evidence type="ECO:0000256" key="5">
    <source>
        <dbReference type="ARBA" id="ARBA00022448"/>
    </source>
</evidence>
<evidence type="ECO:0000256" key="8">
    <source>
        <dbReference type="ARBA" id="ARBA00022967"/>
    </source>
</evidence>
<dbReference type="GO" id="GO:0042773">
    <property type="term" value="P:ATP synthesis coupled electron transport"/>
    <property type="evidence" value="ECO:0007669"/>
    <property type="project" value="UniProtKB-UniRule"/>
</dbReference>
<dbReference type="AlphaFoldDB" id="A6P3A2"/>
<evidence type="ECO:0000256" key="12">
    <source>
        <dbReference type="ARBA" id="ARBA00023075"/>
    </source>
</evidence>
<proteinExistence type="inferred from homology"/>
<evidence type="ECO:0000256" key="6">
    <source>
        <dbReference type="ARBA" id="ARBA00022660"/>
    </source>
</evidence>
<keyword evidence="7 17" id="KW-0812">Transmembrane</keyword>
<dbReference type="InterPro" id="IPR039428">
    <property type="entry name" value="NUOK/Mnh_C1-like"/>
</dbReference>
<evidence type="ECO:0000256" key="9">
    <source>
        <dbReference type="ARBA" id="ARBA00022982"/>
    </source>
</evidence>
<keyword evidence="17" id="KW-0999">Mitochondrion inner membrane</keyword>
<evidence type="ECO:0000256" key="3">
    <source>
        <dbReference type="ARBA" id="ARBA00012944"/>
    </source>
</evidence>
<dbReference type="GO" id="GO:0008137">
    <property type="term" value="F:NADH dehydrogenase (ubiquinone) activity"/>
    <property type="evidence" value="ECO:0007669"/>
    <property type="project" value="UniProtKB-EC"/>
</dbReference>
<dbReference type="PANTHER" id="PTHR11434">
    <property type="entry name" value="NADH-UBIQUINONE OXIDOREDUCTASE SUBUNIT ND4L"/>
    <property type="match status" value="1"/>
</dbReference>
<dbReference type="GO" id="GO:0016651">
    <property type="term" value="F:oxidoreductase activity, acting on NAD(P)H"/>
    <property type="evidence" value="ECO:0007669"/>
    <property type="project" value="InterPro"/>
</dbReference>
<organism evidence="18">
    <name type="scientific">Calotes versicolor</name>
    <name type="common">Oriental garden lizard</name>
    <name type="synonym">Agama versicolor</name>
    <dbReference type="NCBI Taxonomy" id="48253"/>
    <lineage>
        <taxon>Eukaryota</taxon>
        <taxon>Metazoa</taxon>
        <taxon>Chordata</taxon>
        <taxon>Craniata</taxon>
        <taxon>Vertebrata</taxon>
        <taxon>Euteleostomi</taxon>
        <taxon>Lepidosauria</taxon>
        <taxon>Squamata</taxon>
        <taxon>Bifurcata</taxon>
        <taxon>Unidentata</taxon>
        <taxon>Episquamata</taxon>
        <taxon>Toxicofera</taxon>
        <taxon>Iguania</taxon>
        <taxon>Acrodonta</taxon>
        <taxon>Agamidae</taxon>
        <taxon>Draconinae</taxon>
        <taxon>Calotes</taxon>
    </lineage>
</organism>
<comment type="catalytic activity">
    <reaction evidence="16">
        <text>a ubiquinone + NADH + 5 H(+)(in) = a ubiquinol + NAD(+) + 4 H(+)(out)</text>
        <dbReference type="Rhea" id="RHEA:29091"/>
        <dbReference type="Rhea" id="RHEA-COMP:9565"/>
        <dbReference type="Rhea" id="RHEA-COMP:9566"/>
        <dbReference type="ChEBI" id="CHEBI:15378"/>
        <dbReference type="ChEBI" id="CHEBI:16389"/>
        <dbReference type="ChEBI" id="CHEBI:17976"/>
        <dbReference type="ChEBI" id="CHEBI:57540"/>
        <dbReference type="ChEBI" id="CHEBI:57945"/>
        <dbReference type="EC" id="7.1.1.2"/>
    </reaction>
    <physiologicalReaction direction="left-to-right" evidence="16">
        <dbReference type="Rhea" id="RHEA:29092"/>
    </physiologicalReaction>
</comment>
<comment type="similarity">
    <text evidence="2 17">Belongs to the complex I subunit 4L family.</text>
</comment>
<evidence type="ECO:0000256" key="13">
    <source>
        <dbReference type="ARBA" id="ARBA00023128"/>
    </source>
</evidence>
<evidence type="ECO:0000256" key="2">
    <source>
        <dbReference type="ARBA" id="ARBA00010519"/>
    </source>
</evidence>
<dbReference type="RefSeq" id="YP_001382241.1">
    <property type="nucleotide sequence ID" value="NC_009683.1"/>
</dbReference>
<keyword evidence="6 17" id="KW-0679">Respiratory chain</keyword>
<keyword evidence="9 17" id="KW-0249">Electron transport</keyword>
<evidence type="ECO:0000313" key="18">
    <source>
        <dbReference type="EMBL" id="BAF69012.1"/>
    </source>
</evidence>
<evidence type="ECO:0000256" key="1">
    <source>
        <dbReference type="ARBA" id="ARBA00004225"/>
    </source>
</evidence>
<evidence type="ECO:0000256" key="10">
    <source>
        <dbReference type="ARBA" id="ARBA00022989"/>
    </source>
</evidence>
<evidence type="ECO:0000256" key="16">
    <source>
        <dbReference type="ARBA" id="ARBA00048769"/>
    </source>
</evidence>
<name>A6P3A2_CALVC</name>
<keyword evidence="12 17" id="KW-0830">Ubiquinone</keyword>
<keyword evidence="14 17" id="KW-0472">Membrane</keyword>
<evidence type="ECO:0000256" key="17">
    <source>
        <dbReference type="RuleBase" id="RU004419"/>
    </source>
</evidence>
<dbReference type="CTD" id="4539"/>
<keyword evidence="13 17" id="KW-0496">Mitochondrion</keyword>
<evidence type="ECO:0000256" key="14">
    <source>
        <dbReference type="ARBA" id="ARBA00023136"/>
    </source>
</evidence>
<evidence type="ECO:0000256" key="7">
    <source>
        <dbReference type="ARBA" id="ARBA00022692"/>
    </source>
</evidence>
<comment type="subcellular location">
    <subcellularLocation>
        <location evidence="17">Mitochondrion inner membrane</location>
        <topology evidence="17">Multi-pass membrane protein</topology>
    </subcellularLocation>
    <subcellularLocation>
        <location evidence="1">Mitochondrion membrane</location>
        <topology evidence="1">Multi-pass membrane protein</topology>
    </subcellularLocation>
</comment>
<reference evidence="18" key="1">
    <citation type="journal article" date="2007" name="Mol. Biol. Evol.">
        <title>The Mitochondrial Genome of the Lizard Calotes versicolor and a Novel Gene Inversion in South Asian Draconine Agamids.</title>
        <authorList>
            <person name="Amer S.A."/>
            <person name="Kumazawa Y."/>
        </authorList>
    </citation>
    <scope>NUCLEOTIDE SEQUENCE</scope>
</reference>
<dbReference type="GO" id="GO:0030964">
    <property type="term" value="C:NADH dehydrogenase complex"/>
    <property type="evidence" value="ECO:0007669"/>
    <property type="project" value="TreeGrafter"/>
</dbReference>
<dbReference type="EC" id="7.1.1.2" evidence="3 17"/>
<evidence type="ECO:0000256" key="4">
    <source>
        <dbReference type="ARBA" id="ARBA00016612"/>
    </source>
</evidence>
<dbReference type="GeneID" id="5333316"/>
<evidence type="ECO:0000256" key="15">
    <source>
        <dbReference type="ARBA" id="ARBA00043911"/>
    </source>
</evidence>